<protein>
    <submittedName>
        <fullName evidence="1">Uncharacterized protein</fullName>
    </submittedName>
</protein>
<accession>A0AAN9E8N2</accession>
<keyword evidence="2" id="KW-1185">Reference proteome</keyword>
<name>A0AAN9E8N2_CROPI</name>
<gene>
    <name evidence="1" type="ORF">RIF29_34153</name>
</gene>
<evidence type="ECO:0000313" key="2">
    <source>
        <dbReference type="Proteomes" id="UP001372338"/>
    </source>
</evidence>
<sequence length="80" mass="8825">MDMHLPQSNELQLSFNDLVLQATVFSKGDGKVRVVQRFSSSSKLWSSLKVMVKRNGIPGVFPLEDPSLSGNPLLSTHVLD</sequence>
<organism evidence="1 2">
    <name type="scientific">Crotalaria pallida</name>
    <name type="common">Smooth rattlebox</name>
    <name type="synonym">Crotalaria striata</name>
    <dbReference type="NCBI Taxonomy" id="3830"/>
    <lineage>
        <taxon>Eukaryota</taxon>
        <taxon>Viridiplantae</taxon>
        <taxon>Streptophyta</taxon>
        <taxon>Embryophyta</taxon>
        <taxon>Tracheophyta</taxon>
        <taxon>Spermatophyta</taxon>
        <taxon>Magnoliopsida</taxon>
        <taxon>eudicotyledons</taxon>
        <taxon>Gunneridae</taxon>
        <taxon>Pentapetalae</taxon>
        <taxon>rosids</taxon>
        <taxon>fabids</taxon>
        <taxon>Fabales</taxon>
        <taxon>Fabaceae</taxon>
        <taxon>Papilionoideae</taxon>
        <taxon>50 kb inversion clade</taxon>
        <taxon>genistoids sensu lato</taxon>
        <taxon>core genistoids</taxon>
        <taxon>Crotalarieae</taxon>
        <taxon>Crotalaria</taxon>
    </lineage>
</organism>
<reference evidence="1 2" key="1">
    <citation type="submission" date="2024-01" db="EMBL/GenBank/DDBJ databases">
        <title>The genomes of 5 underutilized Papilionoideae crops provide insights into root nodulation and disease resistanc.</title>
        <authorList>
            <person name="Yuan L."/>
        </authorList>
    </citation>
    <scope>NUCLEOTIDE SEQUENCE [LARGE SCALE GENOMIC DNA]</scope>
    <source>
        <strain evidence="1">ZHUSHIDOU_FW_LH</strain>
        <tissue evidence="1">Leaf</tissue>
    </source>
</reference>
<dbReference type="AlphaFoldDB" id="A0AAN9E8N2"/>
<dbReference type="EMBL" id="JAYWIO010000007">
    <property type="protein sequence ID" value="KAK7251185.1"/>
    <property type="molecule type" value="Genomic_DNA"/>
</dbReference>
<dbReference type="Proteomes" id="UP001372338">
    <property type="component" value="Unassembled WGS sequence"/>
</dbReference>
<comment type="caution">
    <text evidence="1">The sequence shown here is derived from an EMBL/GenBank/DDBJ whole genome shotgun (WGS) entry which is preliminary data.</text>
</comment>
<proteinExistence type="predicted"/>
<evidence type="ECO:0000313" key="1">
    <source>
        <dbReference type="EMBL" id="KAK7251185.1"/>
    </source>
</evidence>